<dbReference type="InterPro" id="IPR024747">
    <property type="entry name" value="Pyridox_Oxase-rel"/>
</dbReference>
<dbReference type="Proteomes" id="UP000199421">
    <property type="component" value="Unassembled WGS sequence"/>
</dbReference>
<keyword evidence="2" id="KW-1185">Reference proteome</keyword>
<dbReference type="PANTHER" id="PTHR34071:SF2">
    <property type="entry name" value="FLAVIN-NUCLEOTIDE-BINDING PROTEIN"/>
    <property type="match status" value="1"/>
</dbReference>
<organism evidence="1 2">
    <name type="scientific">Olivibacter domesticus</name>
    <name type="common">Pseudosphingobacterium domesticum</name>
    <dbReference type="NCBI Taxonomy" id="407022"/>
    <lineage>
        <taxon>Bacteria</taxon>
        <taxon>Pseudomonadati</taxon>
        <taxon>Bacteroidota</taxon>
        <taxon>Sphingobacteriia</taxon>
        <taxon>Sphingobacteriales</taxon>
        <taxon>Sphingobacteriaceae</taxon>
        <taxon>Olivibacter</taxon>
    </lineage>
</organism>
<dbReference type="EMBL" id="FOAF01000001">
    <property type="protein sequence ID" value="SEK38458.1"/>
    <property type="molecule type" value="Genomic_DNA"/>
</dbReference>
<proteinExistence type="predicted"/>
<dbReference type="STRING" id="407022.SAMN05661044_00111"/>
<evidence type="ECO:0000313" key="1">
    <source>
        <dbReference type="EMBL" id="SEK38458.1"/>
    </source>
</evidence>
<evidence type="ECO:0008006" key="3">
    <source>
        <dbReference type="Google" id="ProtNLM"/>
    </source>
</evidence>
<dbReference type="InterPro" id="IPR012349">
    <property type="entry name" value="Split_barrel_FMN-bd"/>
</dbReference>
<accession>A0A1H7GK33</accession>
<sequence>MPMLGELNKREIIDFLESQFIGRLGCHLNGETYIVPVNYVYQNNAIYAHSGEGKKIEMLRANPRVCFQVDEIDNMFKWKSVILWGTFEELKGEERQQVMQGLILRIMPNTNDPARNPSHAISPALHNALIVYRINIEEATGRFESHSG</sequence>
<protein>
    <recommendedName>
        <fullName evidence="3">Pyridoxamine 5'-phosphate oxidase</fullName>
    </recommendedName>
</protein>
<dbReference type="Gene3D" id="2.30.110.10">
    <property type="entry name" value="Electron Transport, Fmn-binding Protein, Chain A"/>
    <property type="match status" value="1"/>
</dbReference>
<reference evidence="2" key="1">
    <citation type="submission" date="2016-10" db="EMBL/GenBank/DDBJ databases">
        <authorList>
            <person name="Varghese N."/>
            <person name="Submissions S."/>
        </authorList>
    </citation>
    <scope>NUCLEOTIDE SEQUENCE [LARGE SCALE GENOMIC DNA]</scope>
    <source>
        <strain evidence="2">DSM 18733</strain>
    </source>
</reference>
<dbReference type="Pfam" id="PF12900">
    <property type="entry name" value="Pyridox_ox_2"/>
    <property type="match status" value="1"/>
</dbReference>
<dbReference type="PANTHER" id="PTHR34071">
    <property type="entry name" value="5-NITROIMIDAZOLE ANTIBIOTICS RESISTANCE PROTEIN, NIMA-FAMILY-RELATED PROTEIN-RELATED"/>
    <property type="match status" value="1"/>
</dbReference>
<evidence type="ECO:0000313" key="2">
    <source>
        <dbReference type="Proteomes" id="UP000199421"/>
    </source>
</evidence>
<gene>
    <name evidence="1" type="ORF">SAMN05661044_00111</name>
</gene>
<dbReference type="SUPFAM" id="SSF50475">
    <property type="entry name" value="FMN-binding split barrel"/>
    <property type="match status" value="1"/>
</dbReference>
<dbReference type="AlphaFoldDB" id="A0A1H7GK33"/>
<name>A0A1H7GK33_OLID1</name>